<dbReference type="PROSITE" id="PS50106">
    <property type="entry name" value="PDZ"/>
    <property type="match status" value="1"/>
</dbReference>
<proteinExistence type="predicted"/>
<dbReference type="OrthoDB" id="44841at2759"/>
<feature type="region of interest" description="Disordered" evidence="4">
    <location>
        <begin position="75"/>
        <end position="133"/>
    </location>
</feature>
<dbReference type="Gene3D" id="2.30.42.10">
    <property type="match status" value="1"/>
</dbReference>
<feature type="non-terminal residue" evidence="6">
    <location>
        <position position="1"/>
    </location>
</feature>
<sequence>WGFRMQGGKDFSSPLTIQKVNPGSLAAKCGLQVGDIILKIGNLGAEVLRHKEAQDTIVASGNRLDLLLQRGGSTPSYETFSTPQTNSFTPKITPVKNIPNAFRPSPAAPPPPPSNPQTYIAQPVGPGDTPGTVKAIVSQRYNTPIGLYSDRNVQSTFKGQSK</sequence>
<dbReference type="GO" id="GO:0005912">
    <property type="term" value="C:adherens junction"/>
    <property type="evidence" value="ECO:0007669"/>
    <property type="project" value="TreeGrafter"/>
</dbReference>
<dbReference type="STRING" id="225164.V4A1L0"/>
<name>V4A1L0_LOTGI</name>
<dbReference type="SMART" id="SM00228">
    <property type="entry name" value="PDZ"/>
    <property type="match status" value="1"/>
</dbReference>
<dbReference type="RefSeq" id="XP_009062129.1">
    <property type="nucleotide sequence ID" value="XM_009063881.1"/>
</dbReference>
<dbReference type="GO" id="GO:0031941">
    <property type="term" value="C:filamentous actin"/>
    <property type="evidence" value="ECO:0007669"/>
    <property type="project" value="TreeGrafter"/>
</dbReference>
<dbReference type="OMA" id="LAHHEIQ"/>
<reference evidence="6 7" key="1">
    <citation type="journal article" date="2013" name="Nature">
        <title>Insights into bilaterian evolution from three spiralian genomes.</title>
        <authorList>
            <person name="Simakov O."/>
            <person name="Marletaz F."/>
            <person name="Cho S.J."/>
            <person name="Edsinger-Gonzales E."/>
            <person name="Havlak P."/>
            <person name="Hellsten U."/>
            <person name="Kuo D.H."/>
            <person name="Larsson T."/>
            <person name="Lv J."/>
            <person name="Arendt D."/>
            <person name="Savage R."/>
            <person name="Osoegawa K."/>
            <person name="de Jong P."/>
            <person name="Grimwood J."/>
            <person name="Chapman J.A."/>
            <person name="Shapiro H."/>
            <person name="Aerts A."/>
            <person name="Otillar R.P."/>
            <person name="Terry A.Y."/>
            <person name="Boore J.L."/>
            <person name="Grigoriev I.V."/>
            <person name="Lindberg D.R."/>
            <person name="Seaver E.C."/>
            <person name="Weisblat D.A."/>
            <person name="Putnam N.H."/>
            <person name="Rokhsar D.S."/>
        </authorList>
    </citation>
    <scope>NUCLEOTIDE SEQUENCE [LARGE SCALE GENOMIC DNA]</scope>
</reference>
<organism evidence="6 7">
    <name type="scientific">Lottia gigantea</name>
    <name type="common">Giant owl limpet</name>
    <dbReference type="NCBI Taxonomy" id="225164"/>
    <lineage>
        <taxon>Eukaryota</taxon>
        <taxon>Metazoa</taxon>
        <taxon>Spiralia</taxon>
        <taxon>Lophotrochozoa</taxon>
        <taxon>Mollusca</taxon>
        <taxon>Gastropoda</taxon>
        <taxon>Patellogastropoda</taxon>
        <taxon>Lottioidea</taxon>
        <taxon>Lottiidae</taxon>
        <taxon>Lottia</taxon>
    </lineage>
</organism>
<dbReference type="HOGENOM" id="CLU_103914_0_0_1"/>
<feature type="domain" description="PDZ" evidence="5">
    <location>
        <begin position="1"/>
        <end position="72"/>
    </location>
</feature>
<dbReference type="InterPro" id="IPR050604">
    <property type="entry name" value="PDZ-LIM_domain"/>
</dbReference>
<dbReference type="EMBL" id="KB202953">
    <property type="protein sequence ID" value="ESO87181.1"/>
    <property type="molecule type" value="Genomic_DNA"/>
</dbReference>
<dbReference type="GO" id="GO:0030036">
    <property type="term" value="P:actin cytoskeleton organization"/>
    <property type="evidence" value="ECO:0007669"/>
    <property type="project" value="TreeGrafter"/>
</dbReference>
<evidence type="ECO:0000256" key="3">
    <source>
        <dbReference type="ARBA" id="ARBA00023038"/>
    </source>
</evidence>
<dbReference type="SMART" id="SM00735">
    <property type="entry name" value="ZM"/>
    <property type="match status" value="1"/>
</dbReference>
<dbReference type="GO" id="GO:0001725">
    <property type="term" value="C:stress fiber"/>
    <property type="evidence" value="ECO:0007669"/>
    <property type="project" value="TreeGrafter"/>
</dbReference>
<dbReference type="PANTHER" id="PTHR24214:SF38">
    <property type="entry name" value="PDZ AND LIM DOMAIN PROTEIN ZASP-RELATED"/>
    <property type="match status" value="1"/>
</dbReference>
<evidence type="ECO:0000259" key="5">
    <source>
        <dbReference type="PROSITE" id="PS50106"/>
    </source>
</evidence>
<evidence type="ECO:0000256" key="2">
    <source>
        <dbReference type="ARBA" id="ARBA00022490"/>
    </source>
</evidence>
<dbReference type="AlphaFoldDB" id="V4A1L0"/>
<dbReference type="InterPro" id="IPR001478">
    <property type="entry name" value="PDZ"/>
</dbReference>
<keyword evidence="3" id="KW-0479">Metal-binding</keyword>
<dbReference type="GO" id="GO:0051371">
    <property type="term" value="F:muscle alpha-actinin binding"/>
    <property type="evidence" value="ECO:0007669"/>
    <property type="project" value="TreeGrafter"/>
</dbReference>
<dbReference type="KEGG" id="lgi:LOTGIDRAFT_95036"/>
<dbReference type="SUPFAM" id="SSF50156">
    <property type="entry name" value="PDZ domain-like"/>
    <property type="match status" value="1"/>
</dbReference>
<protein>
    <recommendedName>
        <fullName evidence="5">PDZ domain-containing protein</fullName>
    </recommendedName>
</protein>
<dbReference type="CTD" id="20253030"/>
<dbReference type="InterPro" id="IPR006643">
    <property type="entry name" value="Zasp-like_motif"/>
</dbReference>
<feature type="compositionally biased region" description="Polar residues" evidence="4">
    <location>
        <begin position="75"/>
        <end position="90"/>
    </location>
</feature>
<comment type="subcellular location">
    <subcellularLocation>
        <location evidence="1">Cytoplasm</location>
    </subcellularLocation>
</comment>
<dbReference type="Proteomes" id="UP000030746">
    <property type="component" value="Unassembled WGS sequence"/>
</dbReference>
<evidence type="ECO:0000313" key="7">
    <source>
        <dbReference type="Proteomes" id="UP000030746"/>
    </source>
</evidence>
<dbReference type="GO" id="GO:0061061">
    <property type="term" value="P:muscle structure development"/>
    <property type="evidence" value="ECO:0007669"/>
    <property type="project" value="TreeGrafter"/>
</dbReference>
<dbReference type="GeneID" id="20253030"/>
<dbReference type="Pfam" id="PF00595">
    <property type="entry name" value="PDZ"/>
    <property type="match status" value="1"/>
</dbReference>
<dbReference type="InterPro" id="IPR036034">
    <property type="entry name" value="PDZ_sf"/>
</dbReference>
<keyword evidence="7" id="KW-1185">Reference proteome</keyword>
<feature type="non-terminal residue" evidence="6">
    <location>
        <position position="162"/>
    </location>
</feature>
<keyword evidence="2" id="KW-0963">Cytoplasm</keyword>
<keyword evidence="3" id="KW-0862">Zinc</keyword>
<dbReference type="PANTHER" id="PTHR24214">
    <property type="entry name" value="PDZ AND LIM DOMAIN PROTEIN ZASP"/>
    <property type="match status" value="1"/>
</dbReference>
<dbReference type="FunFam" id="2.30.42.10:FF:000055">
    <property type="entry name" value="PDZ and LIM domain protein 3"/>
    <property type="match status" value="1"/>
</dbReference>
<accession>V4A1L0</accession>
<dbReference type="GO" id="GO:0030018">
    <property type="term" value="C:Z disc"/>
    <property type="evidence" value="ECO:0007669"/>
    <property type="project" value="TreeGrafter"/>
</dbReference>
<evidence type="ECO:0000256" key="1">
    <source>
        <dbReference type="ARBA" id="ARBA00004496"/>
    </source>
</evidence>
<dbReference type="CDD" id="cd23068">
    <property type="entry name" value="PDZ_ZASP52-like"/>
    <property type="match status" value="1"/>
</dbReference>
<keyword evidence="3" id="KW-0440">LIM domain</keyword>
<gene>
    <name evidence="6" type="ORF">LOTGIDRAFT_95036</name>
</gene>
<evidence type="ECO:0000256" key="4">
    <source>
        <dbReference type="SAM" id="MobiDB-lite"/>
    </source>
</evidence>
<feature type="compositionally biased region" description="Pro residues" evidence="4">
    <location>
        <begin position="106"/>
        <end position="115"/>
    </location>
</feature>
<dbReference type="GO" id="GO:0003779">
    <property type="term" value="F:actin binding"/>
    <property type="evidence" value="ECO:0007669"/>
    <property type="project" value="TreeGrafter"/>
</dbReference>
<evidence type="ECO:0000313" key="6">
    <source>
        <dbReference type="EMBL" id="ESO87181.1"/>
    </source>
</evidence>